<dbReference type="RefSeq" id="WP_086544144.1">
    <property type="nucleotide sequence ID" value="NZ_MSSW01000120.1"/>
</dbReference>
<sequence>MYDFGARMYDPAIGRWFVSDPMAEKMRRHSPYNYAFNNPLRYIDPDGMAPQVAIVHATPKHSDSEDPTQNEVGTGQVGQEREEVMVDTGYGQMVNSRDLLGGVDYAGNFETAKDKNGVSPFTLHNNSVSSKPFTGSMLDRSTYFEGVRVFTTEVGSIGQGAAGTLPGVGIFVNLNDKYNINLLRHEFGHVLQAKKWGSDFFYGTIMSVSLMSADAANNGAFDHQSTWTEWTANLLSWRYFGRPSNWDMNNYPIFPSQHSGMLAYPPKSINLNTK</sequence>
<dbReference type="AlphaFoldDB" id="A0A3E0D2E2"/>
<dbReference type="PANTHER" id="PTHR32305:SF15">
    <property type="entry name" value="PROTEIN RHSA-RELATED"/>
    <property type="match status" value="1"/>
</dbReference>
<dbReference type="EMBL" id="QUNF01000054">
    <property type="protein sequence ID" value="REG76886.1"/>
    <property type="molecule type" value="Genomic_DNA"/>
</dbReference>
<proteinExistence type="predicted"/>
<comment type="caution">
    <text evidence="1">The sequence shown here is derived from an EMBL/GenBank/DDBJ whole genome shotgun (WGS) entry which is preliminary data.</text>
</comment>
<name>A0A3E0D2E2_9BACT</name>
<dbReference type="PANTHER" id="PTHR32305">
    <property type="match status" value="1"/>
</dbReference>
<accession>A0A3E0D2E2</accession>
<dbReference type="OrthoDB" id="667524at2"/>
<evidence type="ECO:0000313" key="1">
    <source>
        <dbReference type="EMBL" id="REG76886.1"/>
    </source>
</evidence>
<keyword evidence="2" id="KW-1185">Reference proteome</keyword>
<dbReference type="NCBIfam" id="TIGR03696">
    <property type="entry name" value="Rhs_assc_core"/>
    <property type="match status" value="1"/>
</dbReference>
<dbReference type="Proteomes" id="UP000256405">
    <property type="component" value="Unassembled WGS sequence"/>
</dbReference>
<dbReference type="InterPro" id="IPR050708">
    <property type="entry name" value="T6SS_VgrG/RHS"/>
</dbReference>
<organism evidence="1 2">
    <name type="scientific">Algoriphagus antarcticus</name>
    <dbReference type="NCBI Taxonomy" id="238540"/>
    <lineage>
        <taxon>Bacteria</taxon>
        <taxon>Pseudomonadati</taxon>
        <taxon>Bacteroidota</taxon>
        <taxon>Cytophagia</taxon>
        <taxon>Cytophagales</taxon>
        <taxon>Cyclobacteriaceae</taxon>
        <taxon>Algoriphagus</taxon>
    </lineage>
</organism>
<dbReference type="InterPro" id="IPR022385">
    <property type="entry name" value="Rhs_assc_core"/>
</dbReference>
<dbReference type="Gene3D" id="2.180.10.10">
    <property type="entry name" value="RHS repeat-associated core"/>
    <property type="match status" value="1"/>
</dbReference>
<evidence type="ECO:0000313" key="2">
    <source>
        <dbReference type="Proteomes" id="UP000256405"/>
    </source>
</evidence>
<protein>
    <submittedName>
        <fullName evidence="1">RHS repeat-associated protein</fullName>
    </submittedName>
</protein>
<gene>
    <name evidence="1" type="ORF">C8N25_1544</name>
</gene>
<reference evidence="1 2" key="1">
    <citation type="submission" date="2018-08" db="EMBL/GenBank/DDBJ databases">
        <title>Genomic Encyclopedia of Archaeal and Bacterial Type Strains, Phase II (KMG-II): from individual species to whole genera.</title>
        <authorList>
            <person name="Goeker M."/>
        </authorList>
    </citation>
    <scope>NUCLEOTIDE SEQUENCE [LARGE SCALE GENOMIC DNA]</scope>
    <source>
        <strain evidence="1 2">DSM 15986</strain>
    </source>
</reference>